<name>A0A915JUW5_ROMCU</name>
<keyword evidence="1" id="KW-1185">Reference proteome</keyword>
<dbReference type="Proteomes" id="UP000887565">
    <property type="component" value="Unplaced"/>
</dbReference>
<evidence type="ECO:0000313" key="2">
    <source>
        <dbReference type="WBParaSite" id="nRc.2.0.1.t29854-RA"/>
    </source>
</evidence>
<organism evidence="1 2">
    <name type="scientific">Romanomermis culicivorax</name>
    <name type="common">Nematode worm</name>
    <dbReference type="NCBI Taxonomy" id="13658"/>
    <lineage>
        <taxon>Eukaryota</taxon>
        <taxon>Metazoa</taxon>
        <taxon>Ecdysozoa</taxon>
        <taxon>Nematoda</taxon>
        <taxon>Enoplea</taxon>
        <taxon>Dorylaimia</taxon>
        <taxon>Mermithida</taxon>
        <taxon>Mermithoidea</taxon>
        <taxon>Mermithidae</taxon>
        <taxon>Romanomermis</taxon>
    </lineage>
</organism>
<proteinExistence type="predicted"/>
<sequence length="66" mass="7473">MKQMYSQKIKSHLYLPFSAERNAIDTTLPNEKEIVVPFGWGLPAAERFKLLAIRSVPSKKASINDP</sequence>
<evidence type="ECO:0000313" key="1">
    <source>
        <dbReference type="Proteomes" id="UP000887565"/>
    </source>
</evidence>
<dbReference type="WBParaSite" id="nRc.2.0.1.t29854-RA">
    <property type="protein sequence ID" value="nRc.2.0.1.t29854-RA"/>
    <property type="gene ID" value="nRc.2.0.1.g29854"/>
</dbReference>
<dbReference type="AlphaFoldDB" id="A0A915JUW5"/>
<reference evidence="2" key="1">
    <citation type="submission" date="2022-11" db="UniProtKB">
        <authorList>
            <consortium name="WormBaseParasite"/>
        </authorList>
    </citation>
    <scope>IDENTIFICATION</scope>
</reference>
<accession>A0A915JUW5</accession>
<protein>
    <submittedName>
        <fullName evidence="2">Uncharacterized protein</fullName>
    </submittedName>
</protein>